<dbReference type="PANTHER" id="PTHR36617:SF15">
    <property type="entry name" value="REVERSE TRANSCRIPTASE ZINC-BINDING DOMAIN-CONTAINING PROTEIN"/>
    <property type="match status" value="1"/>
</dbReference>
<reference evidence="1" key="1">
    <citation type="submission" date="2021-01" db="EMBL/GenBank/DDBJ databases">
        <authorList>
            <person name="Lovell J.T."/>
            <person name="Bentley N."/>
            <person name="Bhattarai G."/>
            <person name="Jenkins J.W."/>
            <person name="Sreedasyam A."/>
            <person name="Alarcon Y."/>
            <person name="Bock C."/>
            <person name="Boston L."/>
            <person name="Carlson J."/>
            <person name="Cervantes K."/>
            <person name="Clermont K."/>
            <person name="Krom N."/>
            <person name="Kubenka K."/>
            <person name="Mamidi S."/>
            <person name="Mattison C."/>
            <person name="Monteros M."/>
            <person name="Pisani C."/>
            <person name="Plott C."/>
            <person name="Rajasekar S."/>
            <person name="Rhein H.S."/>
            <person name="Rohla C."/>
            <person name="Song M."/>
            <person name="Hilaire R.S."/>
            <person name="Shu S."/>
            <person name="Wells L."/>
            <person name="Wang X."/>
            <person name="Webber J."/>
            <person name="Heerema R.J."/>
            <person name="Klein P."/>
            <person name="Conner P."/>
            <person name="Grauke L."/>
            <person name="Grimwood J."/>
            <person name="Schmutz J."/>
            <person name="Randall J.J."/>
        </authorList>
    </citation>
    <scope>NUCLEOTIDE SEQUENCE</scope>
    <source>
        <tissue evidence="1">Leaf</tissue>
    </source>
</reference>
<dbReference type="Proteomes" id="UP000811246">
    <property type="component" value="Chromosome 8"/>
</dbReference>
<dbReference type="OrthoDB" id="1210636at2759"/>
<evidence type="ECO:0000313" key="2">
    <source>
        <dbReference type="Proteomes" id="UP000811246"/>
    </source>
</evidence>
<dbReference type="EMBL" id="CM031832">
    <property type="protein sequence ID" value="KAG6698341.1"/>
    <property type="molecule type" value="Genomic_DNA"/>
</dbReference>
<dbReference type="PANTHER" id="PTHR36617">
    <property type="entry name" value="PROTEIN, PUTATIVE-RELATED"/>
    <property type="match status" value="1"/>
</dbReference>
<proteinExistence type="predicted"/>
<protein>
    <submittedName>
        <fullName evidence="1">Uncharacterized protein</fullName>
    </submittedName>
</protein>
<accession>A0A922E7L8</accession>
<evidence type="ECO:0000313" key="1">
    <source>
        <dbReference type="EMBL" id="KAG6698341.1"/>
    </source>
</evidence>
<sequence>MIESKYGGLWGGWCTKEVRGARGVGLWKYIRQDWGVFSRLTKLRLGEGNMIKVWYDTWCGNCALKELFPTLFRVASAKEASVAEVMVLVGEQIQWNINFSRAAQDWEMDSFEAFFSLLYSTRPSNQPLRLIVVDTLK</sequence>
<gene>
    <name evidence="1" type="ORF">I3842_08G015100</name>
</gene>
<organism evidence="1 2">
    <name type="scientific">Carya illinoinensis</name>
    <name type="common">Pecan</name>
    <dbReference type="NCBI Taxonomy" id="32201"/>
    <lineage>
        <taxon>Eukaryota</taxon>
        <taxon>Viridiplantae</taxon>
        <taxon>Streptophyta</taxon>
        <taxon>Embryophyta</taxon>
        <taxon>Tracheophyta</taxon>
        <taxon>Spermatophyta</taxon>
        <taxon>Magnoliopsida</taxon>
        <taxon>eudicotyledons</taxon>
        <taxon>Gunneridae</taxon>
        <taxon>Pentapetalae</taxon>
        <taxon>rosids</taxon>
        <taxon>fabids</taxon>
        <taxon>Fagales</taxon>
        <taxon>Juglandaceae</taxon>
        <taxon>Carya</taxon>
    </lineage>
</organism>
<name>A0A922E7L8_CARIL</name>
<comment type="caution">
    <text evidence="1">The sequence shown here is derived from an EMBL/GenBank/DDBJ whole genome shotgun (WGS) entry which is preliminary data.</text>
</comment>
<dbReference type="AlphaFoldDB" id="A0A922E7L8"/>